<dbReference type="KEGG" id="aft:BBF96_02945"/>
<dbReference type="Proteomes" id="UP000267250">
    <property type="component" value="Chromosome"/>
</dbReference>
<dbReference type="EMBL" id="CP016379">
    <property type="protein sequence ID" value="AZR72440.1"/>
    <property type="molecule type" value="Genomic_DNA"/>
</dbReference>
<proteinExistence type="predicted"/>
<evidence type="ECO:0000313" key="2">
    <source>
        <dbReference type="Proteomes" id="UP000267250"/>
    </source>
</evidence>
<name>A0A3S9SW29_9FIRM</name>
<organism evidence="1 2">
    <name type="scientific">Anoxybacter fermentans</name>
    <dbReference type="NCBI Taxonomy" id="1323375"/>
    <lineage>
        <taxon>Bacteria</taxon>
        <taxon>Bacillati</taxon>
        <taxon>Bacillota</taxon>
        <taxon>Clostridia</taxon>
        <taxon>Halanaerobiales</taxon>
        <taxon>Anoxybacter</taxon>
    </lineage>
</organism>
<dbReference type="RefSeq" id="WP_127015773.1">
    <property type="nucleotide sequence ID" value="NZ_CP016379.1"/>
</dbReference>
<reference evidence="1 2" key="1">
    <citation type="submission" date="2016-07" db="EMBL/GenBank/DDBJ databases">
        <title>Genome and transcriptome analysis of iron-reducing fermentative bacteria Anoxybacter fermentans.</title>
        <authorList>
            <person name="Zeng X."/>
            <person name="Shao Z."/>
        </authorList>
    </citation>
    <scope>NUCLEOTIDE SEQUENCE [LARGE SCALE GENOMIC DNA]</scope>
    <source>
        <strain evidence="1 2">DY22613</strain>
    </source>
</reference>
<dbReference type="OrthoDB" id="5372599at2"/>
<keyword evidence="2" id="KW-1185">Reference proteome</keyword>
<gene>
    <name evidence="1" type="ORF">BBF96_02945</name>
</gene>
<dbReference type="AlphaFoldDB" id="A0A3S9SW29"/>
<protein>
    <submittedName>
        <fullName evidence="1">Uncharacterized protein</fullName>
    </submittedName>
</protein>
<evidence type="ECO:0000313" key="1">
    <source>
        <dbReference type="EMBL" id="AZR72440.1"/>
    </source>
</evidence>
<sequence length="267" mass="28017">MKAIFTLTSSESKRLIARAVAQLPVVKAAMKKGYIYIAGGTTNAFIAEELTKIKISVKGDYTAGVITKGIHCVTDASRRIQPIVLKDGQPVEMALSELLEVISGRDVFIKGGNAIDPEGNVGIMVGEGWGGTIGRSMGRLMALGTNLILPVGLEKLVSSVKAASKFAGIDKVDYTLGMPIGVIPVSYGTVITELEALKILADLEDVIHIGSGGIGGSEGAVTLGIEGTEKEVKKAIELIKEIKGEPPVHGTKRKCSECGTCHFGRGK</sequence>
<accession>A0A3S9SW29</accession>